<keyword evidence="2" id="KW-0732">Signal</keyword>
<dbReference type="RefSeq" id="XP_040705486.1">
    <property type="nucleotide sequence ID" value="XM_040851520.1"/>
</dbReference>
<feature type="compositionally biased region" description="Low complexity" evidence="1">
    <location>
        <begin position="75"/>
        <end position="102"/>
    </location>
</feature>
<organism evidence="3 4">
    <name type="scientific">Aspergillus sydowii CBS 593.65</name>
    <dbReference type="NCBI Taxonomy" id="1036612"/>
    <lineage>
        <taxon>Eukaryota</taxon>
        <taxon>Fungi</taxon>
        <taxon>Dikarya</taxon>
        <taxon>Ascomycota</taxon>
        <taxon>Pezizomycotina</taxon>
        <taxon>Eurotiomycetes</taxon>
        <taxon>Eurotiomycetidae</taxon>
        <taxon>Eurotiales</taxon>
        <taxon>Aspergillaceae</taxon>
        <taxon>Aspergillus</taxon>
        <taxon>Aspergillus subgen. Nidulantes</taxon>
    </lineage>
</organism>
<keyword evidence="4" id="KW-1185">Reference proteome</keyword>
<dbReference type="OrthoDB" id="4524301at2759"/>
<dbReference type="Proteomes" id="UP000184356">
    <property type="component" value="Unassembled WGS sequence"/>
</dbReference>
<gene>
    <name evidence="3" type="ORF">ASPSYDRAFT_85383</name>
</gene>
<sequence length="580" mass="63526">MRLQIAASLLIGGAVAIPGSIPCACSASSSPTASAAKPATTATSIWSSTSSMETSTTTDSSSPSTAVIVTDHKPSSSSFIPSTASSTAASSSSTSSSTGVSEACANNDDAIWTRENYSENDVSAWYNHWYKDNIEGDDQIDETFAAYWGLGPSFSCDIVNQCDAPQCSVLKRPDQAYDYENAAMFLASMSNFNAHYSKIYESLDGAKIDFGSIEATLQQTFYPGVTKADMAAIQGLSGGQIAIGVMSAWSGPASPLINTFKEIYGGVSRGFSAFLKASDKSVQNMASLEENFTGKMDNIRRTFAEIHDNVVKWGVHNFTTIDSIFEGGAYVDDREITILHDISNEDLRDYIREQMFAMLINQVWLKQGAYILSRPMDEADCKEYQVSHFEDMPDHLCYDNRIYWLYKYRGATAGATSSVDPLPGSKEDLEKHVGITTQDAMLSAIEAYNEGGYKYESAADVDHLFEGNIQKKIDLKSRIKGFWNFPICEIETSDEFDTTGLQQEEYGPTSVYWSTVDNNRPPGKGNKGSDGIQMCLCATAKDRQGVSIKELEYPGPDSFRAILDAREHQSCNLKNKLTFH</sequence>
<feature type="compositionally biased region" description="Low complexity" evidence="1">
    <location>
        <begin position="44"/>
        <end position="65"/>
    </location>
</feature>
<evidence type="ECO:0000256" key="2">
    <source>
        <dbReference type="SAM" id="SignalP"/>
    </source>
</evidence>
<dbReference type="AlphaFoldDB" id="A0A1L9TQH8"/>
<reference evidence="4" key="1">
    <citation type="journal article" date="2017" name="Genome Biol.">
        <title>Comparative genomics reveals high biological diversity and specific adaptations in the industrially and medically important fungal genus Aspergillus.</title>
        <authorList>
            <person name="de Vries R.P."/>
            <person name="Riley R."/>
            <person name="Wiebenga A."/>
            <person name="Aguilar-Osorio G."/>
            <person name="Amillis S."/>
            <person name="Uchima C.A."/>
            <person name="Anderluh G."/>
            <person name="Asadollahi M."/>
            <person name="Askin M."/>
            <person name="Barry K."/>
            <person name="Battaglia E."/>
            <person name="Bayram O."/>
            <person name="Benocci T."/>
            <person name="Braus-Stromeyer S.A."/>
            <person name="Caldana C."/>
            <person name="Canovas D."/>
            <person name="Cerqueira G.C."/>
            <person name="Chen F."/>
            <person name="Chen W."/>
            <person name="Choi C."/>
            <person name="Clum A."/>
            <person name="Dos Santos R.A."/>
            <person name="Damasio A.R."/>
            <person name="Diallinas G."/>
            <person name="Emri T."/>
            <person name="Fekete E."/>
            <person name="Flipphi M."/>
            <person name="Freyberg S."/>
            <person name="Gallo A."/>
            <person name="Gournas C."/>
            <person name="Habgood R."/>
            <person name="Hainaut M."/>
            <person name="Harispe M.L."/>
            <person name="Henrissat B."/>
            <person name="Hilden K.S."/>
            <person name="Hope R."/>
            <person name="Hossain A."/>
            <person name="Karabika E."/>
            <person name="Karaffa L."/>
            <person name="Karanyi Z."/>
            <person name="Krasevec N."/>
            <person name="Kuo A."/>
            <person name="Kusch H."/>
            <person name="LaButti K."/>
            <person name="Lagendijk E.L."/>
            <person name="Lapidus A."/>
            <person name="Levasseur A."/>
            <person name="Lindquist E."/>
            <person name="Lipzen A."/>
            <person name="Logrieco A.F."/>
            <person name="MacCabe A."/>
            <person name="Maekelae M.R."/>
            <person name="Malavazi I."/>
            <person name="Melin P."/>
            <person name="Meyer V."/>
            <person name="Mielnichuk N."/>
            <person name="Miskei M."/>
            <person name="Molnar A.P."/>
            <person name="Mule G."/>
            <person name="Ngan C.Y."/>
            <person name="Orejas M."/>
            <person name="Orosz E."/>
            <person name="Ouedraogo J.P."/>
            <person name="Overkamp K.M."/>
            <person name="Park H.-S."/>
            <person name="Perrone G."/>
            <person name="Piumi F."/>
            <person name="Punt P.J."/>
            <person name="Ram A.F."/>
            <person name="Ramon A."/>
            <person name="Rauscher S."/>
            <person name="Record E."/>
            <person name="Riano-Pachon D.M."/>
            <person name="Robert V."/>
            <person name="Roehrig J."/>
            <person name="Ruller R."/>
            <person name="Salamov A."/>
            <person name="Salih N.S."/>
            <person name="Samson R.A."/>
            <person name="Sandor E."/>
            <person name="Sanguinetti M."/>
            <person name="Schuetze T."/>
            <person name="Sepcic K."/>
            <person name="Shelest E."/>
            <person name="Sherlock G."/>
            <person name="Sophianopoulou V."/>
            <person name="Squina F.M."/>
            <person name="Sun H."/>
            <person name="Susca A."/>
            <person name="Todd R.B."/>
            <person name="Tsang A."/>
            <person name="Unkles S.E."/>
            <person name="van de Wiele N."/>
            <person name="van Rossen-Uffink D."/>
            <person name="Oliveira J.V."/>
            <person name="Vesth T.C."/>
            <person name="Visser J."/>
            <person name="Yu J.-H."/>
            <person name="Zhou M."/>
            <person name="Andersen M.R."/>
            <person name="Archer D.B."/>
            <person name="Baker S.E."/>
            <person name="Benoit I."/>
            <person name="Brakhage A.A."/>
            <person name="Braus G.H."/>
            <person name="Fischer R."/>
            <person name="Frisvad J.C."/>
            <person name="Goldman G.H."/>
            <person name="Houbraken J."/>
            <person name="Oakley B."/>
            <person name="Pocsi I."/>
            <person name="Scazzocchio C."/>
            <person name="Seiboth B."/>
            <person name="vanKuyk P.A."/>
            <person name="Wortman J."/>
            <person name="Dyer P.S."/>
            <person name="Grigoriev I.V."/>
        </authorList>
    </citation>
    <scope>NUCLEOTIDE SEQUENCE [LARGE SCALE GENOMIC DNA]</scope>
    <source>
        <strain evidence="4">CBS 593.65</strain>
    </source>
</reference>
<dbReference type="STRING" id="1036612.A0A1L9TQH8"/>
<feature type="region of interest" description="Disordered" evidence="1">
    <location>
        <begin position="44"/>
        <end position="102"/>
    </location>
</feature>
<dbReference type="VEuPathDB" id="FungiDB:ASPSYDRAFT_85383"/>
<feature type="chain" id="PRO_5013132376" description="Berberine/berberine-like domain-containing protein" evidence="2">
    <location>
        <begin position="17"/>
        <end position="580"/>
    </location>
</feature>
<name>A0A1L9TQH8_9EURO</name>
<protein>
    <recommendedName>
        <fullName evidence="5">Berberine/berberine-like domain-containing protein</fullName>
    </recommendedName>
</protein>
<accession>A0A1L9TQH8</accession>
<dbReference type="EMBL" id="KV878583">
    <property type="protein sequence ID" value="OJJ61680.1"/>
    <property type="molecule type" value="Genomic_DNA"/>
</dbReference>
<evidence type="ECO:0000313" key="3">
    <source>
        <dbReference type="EMBL" id="OJJ61680.1"/>
    </source>
</evidence>
<feature type="signal peptide" evidence="2">
    <location>
        <begin position="1"/>
        <end position="16"/>
    </location>
</feature>
<evidence type="ECO:0000256" key="1">
    <source>
        <dbReference type="SAM" id="MobiDB-lite"/>
    </source>
</evidence>
<proteinExistence type="predicted"/>
<dbReference type="GeneID" id="63767593"/>
<evidence type="ECO:0000313" key="4">
    <source>
        <dbReference type="Proteomes" id="UP000184356"/>
    </source>
</evidence>
<evidence type="ECO:0008006" key="5">
    <source>
        <dbReference type="Google" id="ProtNLM"/>
    </source>
</evidence>